<name>A0A1G4WRI8_9MYCO</name>
<reference evidence="2" key="1">
    <citation type="submission" date="2016-10" db="EMBL/GenBank/DDBJ databases">
        <authorList>
            <person name="Varghese N."/>
            <person name="Submissions S."/>
        </authorList>
    </citation>
    <scope>NUCLEOTIDE SEQUENCE [LARGE SCALE GENOMIC DNA]</scope>
    <source>
        <strain evidence="2">UNC267MFSha1.1M11</strain>
    </source>
</reference>
<evidence type="ECO:0000313" key="1">
    <source>
        <dbReference type="EMBL" id="SCX28028.1"/>
    </source>
</evidence>
<organism evidence="1 2">
    <name type="scientific">Mycolicibacterium fluoranthenivorans</name>
    <dbReference type="NCBI Taxonomy" id="258505"/>
    <lineage>
        <taxon>Bacteria</taxon>
        <taxon>Bacillati</taxon>
        <taxon>Actinomycetota</taxon>
        <taxon>Actinomycetes</taxon>
        <taxon>Mycobacteriales</taxon>
        <taxon>Mycobacteriaceae</taxon>
        <taxon>Mycolicibacterium</taxon>
    </lineage>
</organism>
<dbReference type="EMBL" id="FMUB01000009">
    <property type="protein sequence ID" value="SCX28028.1"/>
    <property type="molecule type" value="Genomic_DNA"/>
</dbReference>
<dbReference type="RefSeq" id="WP_139170109.1">
    <property type="nucleotide sequence ID" value="NZ_FMUB01000009.1"/>
</dbReference>
<evidence type="ECO:0000313" key="2">
    <source>
        <dbReference type="Proteomes" id="UP000199707"/>
    </source>
</evidence>
<gene>
    <name evidence="1" type="ORF">SAMN02799620_04499</name>
</gene>
<sequence>MAVAVPVVRNDPHKACAVFNRADDVPIDVVYRFRVGLDDHPVGMDAQEAADLLHDSFAQELLLKGNFPRTGTEVLAALTALGEREDQLGQHKFFLVGEGSQIPVAPATGRVIRALRYLVTCGRDGQPNGEGPGPDILVSTFNPDEPGIELMAWDHQIGGFNFYRTFGKTDTAWVFTGNSRNALAPATRARGPFESHRSGSILMKELRAPWIHWHSVDAPVADDVYPPDHPLRTHPWFLAAIGDRLGAFTCETQAVRPSIDRWLRAHADALLAADEPAASEPILASLVDTPTVNITCSHQHGDGSLDAGGPVELPPSFFVDIDAFGSEHGGLGLLTAPLTLTVSRAIYDHALTTFDVHLSDGAGFTRPGDTFFAFAVPERAYEDHRMVVEARRIGLLSDRFAATILMVDFPNPIFSDRRASLLRHFPEQIDLSQRKQFSDRVASTIVAAATHGSAEAEFAELWSAGDTWREVFSKRLTDYLGAVAQAVQAEAGFRDIYRVAVSRRKQMVDTMPIAEFGLLFPVSDVEPTPVVLHADATAHSVTPSLNA</sequence>
<dbReference type="AlphaFoldDB" id="A0A1G4WRI8"/>
<dbReference type="STRING" id="1502745.SAMN02799620_04499"/>
<protein>
    <submittedName>
        <fullName evidence="1">Uncharacterized protein</fullName>
    </submittedName>
</protein>
<accession>A0A1G4WRI8</accession>
<proteinExistence type="predicted"/>
<dbReference type="Proteomes" id="UP000199707">
    <property type="component" value="Unassembled WGS sequence"/>
</dbReference>